<evidence type="ECO:0000256" key="1">
    <source>
        <dbReference type="SAM" id="MobiDB-lite"/>
    </source>
</evidence>
<reference evidence="2 3" key="1">
    <citation type="submission" date="2021-06" db="EMBL/GenBank/DDBJ databases">
        <title>Caerostris extrusa draft genome.</title>
        <authorList>
            <person name="Kono N."/>
            <person name="Arakawa K."/>
        </authorList>
    </citation>
    <scope>NUCLEOTIDE SEQUENCE [LARGE SCALE GENOMIC DNA]</scope>
</reference>
<dbReference type="EMBL" id="BPLR01017758">
    <property type="protein sequence ID" value="GIY94235.1"/>
    <property type="molecule type" value="Genomic_DNA"/>
</dbReference>
<proteinExistence type="predicted"/>
<dbReference type="Proteomes" id="UP001054945">
    <property type="component" value="Unassembled WGS sequence"/>
</dbReference>
<gene>
    <name evidence="2" type="ORF">CEXT_98641</name>
</gene>
<feature type="compositionally biased region" description="Basic residues" evidence="1">
    <location>
        <begin position="32"/>
        <end position="43"/>
    </location>
</feature>
<dbReference type="AlphaFoldDB" id="A0AAV4XJ43"/>
<name>A0AAV4XJ43_CAEEX</name>
<comment type="caution">
    <text evidence="2">The sequence shown here is derived from an EMBL/GenBank/DDBJ whole genome shotgun (WGS) entry which is preliminary data.</text>
</comment>
<evidence type="ECO:0000313" key="3">
    <source>
        <dbReference type="Proteomes" id="UP001054945"/>
    </source>
</evidence>
<evidence type="ECO:0000313" key="2">
    <source>
        <dbReference type="EMBL" id="GIY94235.1"/>
    </source>
</evidence>
<organism evidence="2 3">
    <name type="scientific">Caerostris extrusa</name>
    <name type="common">Bark spider</name>
    <name type="synonym">Caerostris bankana</name>
    <dbReference type="NCBI Taxonomy" id="172846"/>
    <lineage>
        <taxon>Eukaryota</taxon>
        <taxon>Metazoa</taxon>
        <taxon>Ecdysozoa</taxon>
        <taxon>Arthropoda</taxon>
        <taxon>Chelicerata</taxon>
        <taxon>Arachnida</taxon>
        <taxon>Araneae</taxon>
        <taxon>Araneomorphae</taxon>
        <taxon>Entelegynae</taxon>
        <taxon>Araneoidea</taxon>
        <taxon>Araneidae</taxon>
        <taxon>Caerostris</taxon>
    </lineage>
</organism>
<feature type="region of interest" description="Disordered" evidence="1">
    <location>
        <begin position="32"/>
        <end position="52"/>
    </location>
</feature>
<protein>
    <submittedName>
        <fullName evidence="2">Uncharacterized protein</fullName>
    </submittedName>
</protein>
<sequence>MISKNISQSEALSSDWLMLCYFFHRSSTLGHKKHHSERRRKKEKSTPSAARRSCNFSLPGTIVRKIDQSIESRECLRFYSLREKIARLSSLPDKNIALSRPLHCVARSRFPQIESGLRVCTHEKPVSGFEFEIFRDGVFFFSTRLVGRQGILSMELLRYSSLFLMCGCFVP</sequence>
<keyword evidence="3" id="KW-1185">Reference proteome</keyword>
<accession>A0AAV4XJ43</accession>